<dbReference type="EMBL" id="CAJNOC010003336">
    <property type="protein sequence ID" value="CAF0978192.1"/>
    <property type="molecule type" value="Genomic_DNA"/>
</dbReference>
<sequence>MIFELESLICPFCNKCFNEPKVLPCGENACSKCLPETGNFNCLLCSESHSVSTNGYPINKILSKALENTIKSEKLDNKAQSFMVNIEDTEKKLSELKLKMVQLEAEVVENCNSIINEIDLAAEDKINQINNIRDDLIKEVKEYQDKCLNNLTKFSKDHAQLLDQVNFLTKDKDLILTCKNFNKKIDKYYSIKSEVEIGLKKIRNLSFDYRKIHFDACESELEKDFLGTVYFKNLKKKNLNELKQPIKVDFSEMFLEKGSIKFNKLDNGNFILSYIKLNINYEMGYNKESSKKDNSLTVVYQEDGTFFKKIDPYPTKFENIVKITNDFIIITHRFNTLEFRNSNGCLSDYIEYDSYNFIALIDDNNEIFLMNSLRNQFHTDKFE</sequence>
<keyword evidence="3" id="KW-1185">Reference proteome</keyword>
<evidence type="ECO:0000313" key="2">
    <source>
        <dbReference type="EMBL" id="CAF0978192.1"/>
    </source>
</evidence>
<reference evidence="2" key="1">
    <citation type="submission" date="2021-02" db="EMBL/GenBank/DDBJ databases">
        <authorList>
            <person name="Nowell W R."/>
        </authorList>
    </citation>
    <scope>NUCLEOTIDE SEQUENCE</scope>
    <source>
        <strain evidence="2">Ploen Becks lab</strain>
    </source>
</reference>
<accession>A0A814F4Q7</accession>
<protein>
    <recommendedName>
        <fullName evidence="4">RING-type domain-containing protein</fullName>
    </recommendedName>
</protein>
<dbReference type="InterPro" id="IPR013083">
    <property type="entry name" value="Znf_RING/FYVE/PHD"/>
</dbReference>
<dbReference type="Gene3D" id="3.30.40.10">
    <property type="entry name" value="Zinc/RING finger domain, C3HC4 (zinc finger)"/>
    <property type="match status" value="1"/>
</dbReference>
<dbReference type="AlphaFoldDB" id="A0A814F4Q7"/>
<dbReference type="SUPFAM" id="SSF57850">
    <property type="entry name" value="RING/U-box"/>
    <property type="match status" value="1"/>
</dbReference>
<keyword evidence="1" id="KW-0175">Coiled coil</keyword>
<feature type="coiled-coil region" evidence="1">
    <location>
        <begin position="72"/>
        <end position="146"/>
    </location>
</feature>
<gene>
    <name evidence="2" type="ORF">OXX778_LOCUS15280</name>
</gene>
<name>A0A814F4Q7_9BILA</name>
<evidence type="ECO:0000313" key="3">
    <source>
        <dbReference type="Proteomes" id="UP000663879"/>
    </source>
</evidence>
<organism evidence="2 3">
    <name type="scientific">Brachionus calyciflorus</name>
    <dbReference type="NCBI Taxonomy" id="104777"/>
    <lineage>
        <taxon>Eukaryota</taxon>
        <taxon>Metazoa</taxon>
        <taxon>Spiralia</taxon>
        <taxon>Gnathifera</taxon>
        <taxon>Rotifera</taxon>
        <taxon>Eurotatoria</taxon>
        <taxon>Monogononta</taxon>
        <taxon>Pseudotrocha</taxon>
        <taxon>Ploima</taxon>
        <taxon>Brachionidae</taxon>
        <taxon>Brachionus</taxon>
    </lineage>
</organism>
<proteinExistence type="predicted"/>
<evidence type="ECO:0008006" key="4">
    <source>
        <dbReference type="Google" id="ProtNLM"/>
    </source>
</evidence>
<evidence type="ECO:0000256" key="1">
    <source>
        <dbReference type="SAM" id="Coils"/>
    </source>
</evidence>
<comment type="caution">
    <text evidence="2">The sequence shown here is derived from an EMBL/GenBank/DDBJ whole genome shotgun (WGS) entry which is preliminary data.</text>
</comment>
<dbReference type="Proteomes" id="UP000663879">
    <property type="component" value="Unassembled WGS sequence"/>
</dbReference>